<comment type="caution">
    <text evidence="1">The sequence shown here is derived from an EMBL/GenBank/DDBJ whole genome shotgun (WGS) entry which is preliminary data.</text>
</comment>
<gene>
    <name evidence="1" type="ORF">LTR37_020033</name>
</gene>
<reference evidence="1" key="1">
    <citation type="submission" date="2023-07" db="EMBL/GenBank/DDBJ databases">
        <title>Black Yeasts Isolated from many extreme environments.</title>
        <authorList>
            <person name="Coleine C."/>
            <person name="Stajich J.E."/>
            <person name="Selbmann L."/>
        </authorList>
    </citation>
    <scope>NUCLEOTIDE SEQUENCE</scope>
    <source>
        <strain evidence="1">CCFEE 5714</strain>
    </source>
</reference>
<protein>
    <submittedName>
        <fullName evidence="1">Uncharacterized protein</fullName>
    </submittedName>
</protein>
<keyword evidence="2" id="KW-1185">Reference proteome</keyword>
<evidence type="ECO:0000313" key="2">
    <source>
        <dbReference type="Proteomes" id="UP001281147"/>
    </source>
</evidence>
<dbReference type="EMBL" id="JAUTXU010000330">
    <property type="protein sequence ID" value="KAK3684703.1"/>
    <property type="molecule type" value="Genomic_DNA"/>
</dbReference>
<proteinExistence type="predicted"/>
<name>A0ACC3MCG5_9PEZI</name>
<dbReference type="Proteomes" id="UP001281147">
    <property type="component" value="Unassembled WGS sequence"/>
</dbReference>
<evidence type="ECO:0000313" key="1">
    <source>
        <dbReference type="EMBL" id="KAK3684703.1"/>
    </source>
</evidence>
<organism evidence="1 2">
    <name type="scientific">Vermiconidia calcicola</name>
    <dbReference type="NCBI Taxonomy" id="1690605"/>
    <lineage>
        <taxon>Eukaryota</taxon>
        <taxon>Fungi</taxon>
        <taxon>Dikarya</taxon>
        <taxon>Ascomycota</taxon>
        <taxon>Pezizomycotina</taxon>
        <taxon>Dothideomycetes</taxon>
        <taxon>Dothideomycetidae</taxon>
        <taxon>Mycosphaerellales</taxon>
        <taxon>Extremaceae</taxon>
        <taxon>Vermiconidia</taxon>
    </lineage>
</organism>
<accession>A0ACC3MCG5</accession>
<sequence length="901" mass="98709">MRGVSSTNSQLDEGYSEETRSQSDSDMMYTAVEDSSPDARVKEVTGLLSALSPEERRQIMMNCIKALDNSDKEEIKKYIEQLTHFDPATYLPAELFLQIFAYLSPKDLLNASTISRDWRHRAFDERLWKSCFAREGWVLDKDATSAFEKMAERKGRKIAEGILRTGTSSFVASAVPALERGESRKRSRGEAFNEGQASRAAGGLELDGAAEADVERQSSKESQDIEIENMEGVETAPAPATGRTARPASSEASSSVTANHNHEDVLHASFDSSTQADALFSPTSLVDFKLRPTVEQVSNNHSTPKLSWPYMYKQRRRLETNWEKGQYKMFQLPHPEHPEEGHAECVYTIQHTARHLVSGSRDRTIRIWDLQTYRLKGQPLRGHAASVLCLQFDERPEQDIIVSGGSDSSVIVWKFSTGAIVKKLVNAHGESVLNLRFDDRYIVTCSKDKTIKIWSRHALARDSELIPHKVIADFADPITAPRGGLGREIEAFTHLSTIGGHGGHHAAVNAVMIHDNTIVSASGDRTVKAWDLITGELKRSYVGHTKGIACVQFDGRRVVSGSSDNTVRIFDAFEQAEVACLTGHSNLVRTVQARFGDLGTTTNEELHAEARDVSRNFHRALSEGMTLAPASRRGIRNAGSARPDKQTSVNTRVPPGGGGTRWAKIVSGSYDETVIVWKRDAGGDWTPKLHLHQDMLLRTLRRRHLPATALPQPPNAGNLNAQGGGAGAQQNLQVAQHALVTAQHHLTQVTTLLQPLAQPGAGGLQHGQQLQNAVNAQGQLAQIHAVLQQQPAQNANGNATNINTNTTTTTHHHIHALNHTPAANAAAQQAIQHAQQAQAAAAGGQVHGGGGGHRDSYRIFKLQFDARRIVCCSQNKAIVGWDFANGDTELERIGDWSLQTA</sequence>